<keyword evidence="2" id="KW-1185">Reference proteome</keyword>
<reference evidence="1" key="1">
    <citation type="submission" date="2021-01" db="EMBL/GenBank/DDBJ databases">
        <title>Modified the classification status of verrucomicrobia.</title>
        <authorList>
            <person name="Feng X."/>
        </authorList>
    </citation>
    <scope>NUCLEOTIDE SEQUENCE</scope>
    <source>
        <strain evidence="1">JCM 18052</strain>
    </source>
</reference>
<organism evidence="1 2">
    <name type="scientific">Luteolibacter yonseiensis</name>
    <dbReference type="NCBI Taxonomy" id="1144680"/>
    <lineage>
        <taxon>Bacteria</taxon>
        <taxon>Pseudomonadati</taxon>
        <taxon>Verrucomicrobiota</taxon>
        <taxon>Verrucomicrobiia</taxon>
        <taxon>Verrucomicrobiales</taxon>
        <taxon>Verrucomicrobiaceae</taxon>
        <taxon>Luteolibacter</taxon>
    </lineage>
</organism>
<dbReference type="Pfam" id="PF09720">
    <property type="entry name" value="Unstab_antitox"/>
    <property type="match status" value="1"/>
</dbReference>
<sequence>MSTRELAEEAISLPLAERVSLAQALWQSIDQQSTDLSDAEAIRVAMWRDAEMERGGVEGRTHEQVMDAARRAIGCA</sequence>
<proteinExistence type="predicted"/>
<dbReference type="InterPro" id="IPR013406">
    <property type="entry name" value="CHP02574_addiction_mod"/>
</dbReference>
<dbReference type="RefSeq" id="WP_200352228.1">
    <property type="nucleotide sequence ID" value="NZ_BAABHZ010000001.1"/>
</dbReference>
<comment type="caution">
    <text evidence="1">The sequence shown here is derived from an EMBL/GenBank/DDBJ whole genome shotgun (WGS) entry which is preliminary data.</text>
</comment>
<evidence type="ECO:0000313" key="2">
    <source>
        <dbReference type="Proteomes" id="UP000600139"/>
    </source>
</evidence>
<evidence type="ECO:0000313" key="1">
    <source>
        <dbReference type="EMBL" id="MBK1817283.1"/>
    </source>
</evidence>
<dbReference type="EMBL" id="JAENIK010000012">
    <property type="protein sequence ID" value="MBK1817283.1"/>
    <property type="molecule type" value="Genomic_DNA"/>
</dbReference>
<dbReference type="AlphaFoldDB" id="A0A934VBI0"/>
<name>A0A934VBI0_9BACT</name>
<gene>
    <name evidence="1" type="ORF">JIN84_16805</name>
</gene>
<accession>A0A934VBI0</accession>
<dbReference type="Proteomes" id="UP000600139">
    <property type="component" value="Unassembled WGS sequence"/>
</dbReference>
<protein>
    <submittedName>
        <fullName evidence="1">Addiction module protein</fullName>
    </submittedName>
</protein>